<name>B6G8R9_9ACTN</name>
<dbReference type="Proteomes" id="UP000003560">
    <property type="component" value="Unassembled WGS sequence"/>
</dbReference>
<reference evidence="1 2" key="2">
    <citation type="submission" date="2008-10" db="EMBL/GenBank/DDBJ databases">
        <authorList>
            <person name="Fulton L."/>
            <person name="Clifton S."/>
            <person name="Fulton B."/>
            <person name="Xu J."/>
            <person name="Minx P."/>
            <person name="Pepin K.H."/>
            <person name="Johnson M."/>
            <person name="Thiruvilangam P."/>
            <person name="Bhonagiri V."/>
            <person name="Nash W.E."/>
            <person name="Mardis E.R."/>
            <person name="Wilson R.K."/>
        </authorList>
    </citation>
    <scope>NUCLEOTIDE SEQUENCE [LARGE SCALE GENOMIC DNA]</scope>
    <source>
        <strain evidence="1 2">DSM 13279</strain>
    </source>
</reference>
<dbReference type="EMBL" id="ABXJ01000027">
    <property type="protein sequence ID" value="EEA91318.1"/>
    <property type="molecule type" value="Genomic_DNA"/>
</dbReference>
<gene>
    <name evidence="1" type="ORF">COLSTE_00460</name>
</gene>
<dbReference type="GeneID" id="98002794"/>
<sequence>MGMFSDQIPDCPMLFAFVDELPDEIRARLTRYPFVDGRFAAWLLMVFDCDEAREAARALIRADAMFSEGEEGLAGEPQGLEEYLALCFLVLTLLEDHDDLRVDGLRRVVACGARDARDGATPFEAEVHARAMEGSEDGVELQKALDAFMESCGYSERAEAMRAAERIVGTLAAEAVE</sequence>
<reference evidence="1 2" key="1">
    <citation type="submission" date="2008-10" db="EMBL/GenBank/DDBJ databases">
        <title>Draft genome sequence of Collinsella stercoris (DSM 13279).</title>
        <authorList>
            <person name="Sudarsanam P."/>
            <person name="Ley R."/>
            <person name="Guruge J."/>
            <person name="Turnbaugh P.J."/>
            <person name="Mahowald M."/>
            <person name="Liep D."/>
            <person name="Gordon J."/>
        </authorList>
    </citation>
    <scope>NUCLEOTIDE SEQUENCE [LARGE SCALE GENOMIC DNA]</scope>
    <source>
        <strain evidence="1 2">DSM 13279</strain>
    </source>
</reference>
<keyword evidence="2" id="KW-1185">Reference proteome</keyword>
<proteinExistence type="predicted"/>
<organism evidence="1 2">
    <name type="scientific">Collinsella stercoris DSM 13279</name>
    <dbReference type="NCBI Taxonomy" id="445975"/>
    <lineage>
        <taxon>Bacteria</taxon>
        <taxon>Bacillati</taxon>
        <taxon>Actinomycetota</taxon>
        <taxon>Coriobacteriia</taxon>
        <taxon>Coriobacteriales</taxon>
        <taxon>Coriobacteriaceae</taxon>
        <taxon>Collinsella</taxon>
    </lineage>
</organism>
<evidence type="ECO:0000313" key="2">
    <source>
        <dbReference type="Proteomes" id="UP000003560"/>
    </source>
</evidence>
<evidence type="ECO:0000313" key="1">
    <source>
        <dbReference type="EMBL" id="EEA91318.1"/>
    </source>
</evidence>
<dbReference type="RefSeq" id="WP_006720122.1">
    <property type="nucleotide sequence ID" value="NZ_CP085935.1"/>
</dbReference>
<protein>
    <submittedName>
        <fullName evidence="1">Uncharacterized protein</fullName>
    </submittedName>
</protein>
<accession>B6G8R9</accession>
<dbReference type="HOGENOM" id="CLU_1515388_0_0_11"/>
<comment type="caution">
    <text evidence="1">The sequence shown here is derived from an EMBL/GenBank/DDBJ whole genome shotgun (WGS) entry which is preliminary data.</text>
</comment>
<dbReference type="STRING" id="445975.COLSTE_00460"/>
<dbReference type="AlphaFoldDB" id="B6G8R9"/>